<feature type="domain" description="NADP-dependent oxidoreductase" evidence="2">
    <location>
        <begin position="16"/>
        <end position="319"/>
    </location>
</feature>
<reference evidence="3 4" key="1">
    <citation type="submission" date="2018-05" db="EMBL/GenBank/DDBJ databases">
        <title>Complete Genome Sequence of the Nonylphenol-Degrading Bacterium Sphingobium amiense DSM 16289T.</title>
        <authorList>
            <person name="Ootsuka M."/>
            <person name="Nishizawa T."/>
            <person name="Ohta H."/>
        </authorList>
    </citation>
    <scope>NUCLEOTIDE SEQUENCE [LARGE SCALE GENOMIC DNA]</scope>
    <source>
        <strain evidence="3 4">DSM 16289</strain>
    </source>
</reference>
<dbReference type="InterPro" id="IPR050523">
    <property type="entry name" value="AKR_Detox_Biosynth"/>
</dbReference>
<keyword evidence="4" id="KW-1185">Reference proteome</keyword>
<dbReference type="InterPro" id="IPR036812">
    <property type="entry name" value="NAD(P)_OxRdtase_dom_sf"/>
</dbReference>
<dbReference type="SUPFAM" id="SSF51430">
    <property type="entry name" value="NAD(P)-linked oxidoreductase"/>
    <property type="match status" value="1"/>
</dbReference>
<proteinExistence type="predicted"/>
<sequence>MLYRRLGRSGLRVPVLSFGTASFGGGNAFFRGFGSTDAGGAARIVDICLDHGVSMFDSADVYSDGGAETILGEAIKGRRDRVLISTKATFPLGEGANDYGSSRQHLIESVEKALRRLGTDRIDLFQLHGQDFNTPVEETLSTLDQLVREGKIRYVGASNFSSWQVMKSVAISDRHGYPRYVAHQVCYSLLSREYEFELQQVAEDQGVGAVVWSPLGWGKLTGRIRRGQPAAPGMRAHDIAGTGPQYEDERLFRIIDAIDLIAAETGKSVTQIALNWLLGRSTVSTLIIGARDEDQLLQNLGAIGWELSAEQIARLDEASAVPVPYPIWHQRDFPMLHEPSRFPQARSGMAG</sequence>
<dbReference type="GO" id="GO:0016491">
    <property type="term" value="F:oxidoreductase activity"/>
    <property type="evidence" value="ECO:0007669"/>
    <property type="project" value="UniProtKB-KW"/>
</dbReference>
<keyword evidence="1" id="KW-0560">Oxidoreductase</keyword>
<dbReference type="Gene3D" id="3.20.20.100">
    <property type="entry name" value="NADP-dependent oxidoreductase domain"/>
    <property type="match status" value="1"/>
</dbReference>
<dbReference type="Pfam" id="PF00248">
    <property type="entry name" value="Aldo_ket_red"/>
    <property type="match status" value="1"/>
</dbReference>
<accession>A0A494W1A2</accession>
<organism evidence="3 4">
    <name type="scientific">Sphingobium amiense</name>
    <dbReference type="NCBI Taxonomy" id="135719"/>
    <lineage>
        <taxon>Bacteria</taxon>
        <taxon>Pseudomonadati</taxon>
        <taxon>Pseudomonadota</taxon>
        <taxon>Alphaproteobacteria</taxon>
        <taxon>Sphingomonadales</taxon>
        <taxon>Sphingomonadaceae</taxon>
        <taxon>Sphingobium</taxon>
    </lineage>
</organism>
<dbReference type="Proteomes" id="UP000279959">
    <property type="component" value="Chromosome"/>
</dbReference>
<dbReference type="PRINTS" id="PR00069">
    <property type="entry name" value="ALDKETRDTASE"/>
</dbReference>
<dbReference type="InterPro" id="IPR020471">
    <property type="entry name" value="AKR"/>
</dbReference>
<dbReference type="RefSeq" id="WP_066697893.1">
    <property type="nucleotide sequence ID" value="NZ_AP018664.1"/>
</dbReference>
<evidence type="ECO:0000259" key="2">
    <source>
        <dbReference type="Pfam" id="PF00248"/>
    </source>
</evidence>
<protein>
    <submittedName>
        <fullName evidence="3">Aldo/keto reductase</fullName>
    </submittedName>
</protein>
<evidence type="ECO:0000313" key="3">
    <source>
        <dbReference type="EMBL" id="BBD96968.1"/>
    </source>
</evidence>
<dbReference type="AlphaFoldDB" id="A0A494W1A2"/>
<evidence type="ECO:0000256" key="1">
    <source>
        <dbReference type="ARBA" id="ARBA00023002"/>
    </source>
</evidence>
<name>A0A494W1A2_9SPHN</name>
<dbReference type="PANTHER" id="PTHR43364:SF18">
    <property type="entry name" value="OXIDOREDUCTASE"/>
    <property type="match status" value="1"/>
</dbReference>
<dbReference type="EMBL" id="AP018664">
    <property type="protein sequence ID" value="BBD96968.1"/>
    <property type="molecule type" value="Genomic_DNA"/>
</dbReference>
<evidence type="ECO:0000313" key="4">
    <source>
        <dbReference type="Proteomes" id="UP000279959"/>
    </source>
</evidence>
<dbReference type="PANTHER" id="PTHR43364">
    <property type="entry name" value="NADH-SPECIFIC METHYLGLYOXAL REDUCTASE-RELATED"/>
    <property type="match status" value="1"/>
</dbReference>
<dbReference type="GO" id="GO:0005829">
    <property type="term" value="C:cytosol"/>
    <property type="evidence" value="ECO:0007669"/>
    <property type="project" value="UniProtKB-ARBA"/>
</dbReference>
<dbReference type="KEGG" id="sami:SAMIE_1004690"/>
<dbReference type="FunFam" id="3.20.20.100:FF:000004">
    <property type="entry name" value="Oxidoreductase, aldo/keto reductase"/>
    <property type="match status" value="1"/>
</dbReference>
<dbReference type="InterPro" id="IPR023210">
    <property type="entry name" value="NADP_OxRdtase_dom"/>
</dbReference>
<dbReference type="CDD" id="cd19091">
    <property type="entry name" value="AKR_PsAKR"/>
    <property type="match status" value="1"/>
</dbReference>
<gene>
    <name evidence="3" type="ORF">SAMIE_1004690</name>
</gene>